<dbReference type="PATRIC" id="fig|242163.4.peg.3981"/>
<proteinExistence type="predicted"/>
<name>A0A0L0M3X3_9BURK</name>
<dbReference type="EMBL" id="LFJJ01000288">
    <property type="protein sequence ID" value="KND56996.1"/>
    <property type="molecule type" value="Genomic_DNA"/>
</dbReference>
<protein>
    <submittedName>
        <fullName evidence="2">MFS transporter</fullName>
    </submittedName>
</protein>
<accession>A0A0L0M3X3</accession>
<dbReference type="AlphaFoldDB" id="A0A0L0M3X3"/>
<feature type="region of interest" description="Disordered" evidence="1">
    <location>
        <begin position="1"/>
        <end position="172"/>
    </location>
</feature>
<gene>
    <name evidence="2" type="ORF">BVER_06411c</name>
</gene>
<feature type="compositionally biased region" description="Basic residues" evidence="1">
    <location>
        <begin position="38"/>
        <end position="48"/>
    </location>
</feature>
<feature type="compositionally biased region" description="Basic and acidic residues" evidence="1">
    <location>
        <begin position="129"/>
        <end position="160"/>
    </location>
</feature>
<sequence length="172" mass="19495">MHPEDPSPVRKRDDRAADQRAKTQADAGDDSPCTERTRAHRAVRKLMRQHGDQADQHRATGDALHRARADQRGRVLGQTADQRGDAESGNGDQQNALSPEAVGKRARRHEHGGAGNRIGVHDPLQFRETCMKHGVERRQDRRYAGNLQPEHERCEKDRQQRQHLPATAEFTR</sequence>
<keyword evidence="3" id="KW-1185">Reference proteome</keyword>
<reference evidence="3" key="1">
    <citation type="submission" date="2015-06" db="EMBL/GenBank/DDBJ databases">
        <title>Comparative genomics of Burkholderia leaf nodule symbionts.</title>
        <authorList>
            <person name="Carlier A."/>
            <person name="Eberl L."/>
            <person name="Pinto-Carbo M."/>
        </authorList>
    </citation>
    <scope>NUCLEOTIDE SEQUENCE [LARGE SCALE GENOMIC DNA]</scope>
    <source>
        <strain evidence="3">UZHbot4</strain>
    </source>
</reference>
<evidence type="ECO:0000313" key="2">
    <source>
        <dbReference type="EMBL" id="KND56996.1"/>
    </source>
</evidence>
<feature type="compositionally biased region" description="Basic and acidic residues" evidence="1">
    <location>
        <begin position="49"/>
        <end position="73"/>
    </location>
</feature>
<feature type="compositionally biased region" description="Basic and acidic residues" evidence="1">
    <location>
        <begin position="1"/>
        <end position="23"/>
    </location>
</feature>
<dbReference type="Proteomes" id="UP000036959">
    <property type="component" value="Unassembled WGS sequence"/>
</dbReference>
<evidence type="ECO:0000313" key="3">
    <source>
        <dbReference type="Proteomes" id="UP000036959"/>
    </source>
</evidence>
<evidence type="ECO:0000256" key="1">
    <source>
        <dbReference type="SAM" id="MobiDB-lite"/>
    </source>
</evidence>
<organism evidence="2 3">
    <name type="scientific">Candidatus Burkholderia verschuerenii</name>
    <dbReference type="NCBI Taxonomy" id="242163"/>
    <lineage>
        <taxon>Bacteria</taxon>
        <taxon>Pseudomonadati</taxon>
        <taxon>Pseudomonadota</taxon>
        <taxon>Betaproteobacteria</taxon>
        <taxon>Burkholderiales</taxon>
        <taxon>Burkholderiaceae</taxon>
        <taxon>Burkholderia</taxon>
    </lineage>
</organism>
<comment type="caution">
    <text evidence="2">The sequence shown here is derived from an EMBL/GenBank/DDBJ whole genome shotgun (WGS) entry which is preliminary data.</text>
</comment>